<dbReference type="STRING" id="1409788.NC99_22240"/>
<evidence type="ECO:0000256" key="2">
    <source>
        <dbReference type="ARBA" id="ARBA00010897"/>
    </source>
</evidence>
<dbReference type="InterPro" id="IPR041619">
    <property type="entry name" value="NAPRTase_C"/>
</dbReference>
<feature type="domain" description="Nicotinate phosphoribosyltransferase C-terminal" evidence="12">
    <location>
        <begin position="356"/>
        <end position="458"/>
    </location>
</feature>
<dbReference type="OrthoDB" id="9770610at2"/>
<dbReference type="PIRSF" id="PIRSF000484">
    <property type="entry name" value="NAPRT"/>
    <property type="match status" value="1"/>
</dbReference>
<dbReference type="EC" id="6.3.4.21" evidence="3 9"/>
<dbReference type="InterPro" id="IPR036068">
    <property type="entry name" value="Nicotinate_pribotase-like_C"/>
</dbReference>
<dbReference type="InterPro" id="IPR007229">
    <property type="entry name" value="Nic_PRibTrfase-Fam"/>
</dbReference>
<dbReference type="GO" id="GO:0005829">
    <property type="term" value="C:cytosol"/>
    <property type="evidence" value="ECO:0007669"/>
    <property type="project" value="TreeGrafter"/>
</dbReference>
<evidence type="ECO:0000256" key="8">
    <source>
        <dbReference type="ARBA" id="ARBA00048668"/>
    </source>
</evidence>
<dbReference type="PANTHER" id="PTHR11098">
    <property type="entry name" value="NICOTINATE PHOSPHORIBOSYLTRANSFERASE"/>
    <property type="match status" value="1"/>
</dbReference>
<dbReference type="EMBL" id="LGIA01000150">
    <property type="protein sequence ID" value="KOH44912.1"/>
    <property type="molecule type" value="Genomic_DNA"/>
</dbReference>
<dbReference type="UniPathway" id="UPA00253">
    <property type="reaction ID" value="UER00457"/>
</dbReference>
<name>A0A0L8V9M1_9BACT</name>
<organism evidence="13 14">
    <name type="scientific">Sunxiuqinia dokdonensis</name>
    <dbReference type="NCBI Taxonomy" id="1409788"/>
    <lineage>
        <taxon>Bacteria</taxon>
        <taxon>Pseudomonadati</taxon>
        <taxon>Bacteroidota</taxon>
        <taxon>Bacteroidia</taxon>
        <taxon>Marinilabiliales</taxon>
        <taxon>Prolixibacteraceae</taxon>
        <taxon>Sunxiuqinia</taxon>
    </lineage>
</organism>
<dbReference type="Proteomes" id="UP000036958">
    <property type="component" value="Unassembled WGS sequence"/>
</dbReference>
<feature type="domain" description="Nicotinate/nicotinamide phosphoribosyltransferase" evidence="10">
    <location>
        <begin position="155"/>
        <end position="319"/>
    </location>
</feature>
<evidence type="ECO:0000259" key="11">
    <source>
        <dbReference type="Pfam" id="PF17767"/>
    </source>
</evidence>
<dbReference type="NCBIfam" id="NF009131">
    <property type="entry name" value="PRK12484.1"/>
    <property type="match status" value="1"/>
</dbReference>
<proteinExistence type="inferred from homology"/>
<dbReference type="RefSeq" id="WP_053183276.1">
    <property type="nucleotide sequence ID" value="NZ_LGIA01000150.1"/>
</dbReference>
<evidence type="ECO:0000313" key="13">
    <source>
        <dbReference type="EMBL" id="KOH44912.1"/>
    </source>
</evidence>
<dbReference type="Pfam" id="PF04095">
    <property type="entry name" value="NAPRTase"/>
    <property type="match status" value="1"/>
</dbReference>
<dbReference type="InterPro" id="IPR040727">
    <property type="entry name" value="NAPRTase_N"/>
</dbReference>
<dbReference type="GO" id="GO:0004516">
    <property type="term" value="F:nicotinate phosphoribosyltransferase activity"/>
    <property type="evidence" value="ECO:0007669"/>
    <property type="project" value="UniProtKB-UniRule"/>
</dbReference>
<dbReference type="InterPro" id="IPR041525">
    <property type="entry name" value="N/Namide_PRibTrfase"/>
</dbReference>
<dbReference type="PATRIC" id="fig|1409788.3.peg.2294"/>
<dbReference type="InterPro" id="IPR006405">
    <property type="entry name" value="Nic_PRibTrfase_pncB"/>
</dbReference>
<comment type="PTM">
    <text evidence="9">Transiently phosphorylated on a His residue during the reaction cycle. Phosphorylation strongly increases the affinity for substrates and increases the rate of nicotinate D-ribonucleotide production. Dephosphorylation regenerates the low-affinity form of the enzyme, leading to product release.</text>
</comment>
<comment type="function">
    <text evidence="9">Catalyzes the first step in the biosynthesis of NAD from nicotinic acid, the ATP-dependent synthesis of beta-nicotinate D-ribonucleotide from nicotinate and 5-phospho-D-ribose 1-phosphate.</text>
</comment>
<keyword evidence="5 9" id="KW-0436">Ligase</keyword>
<dbReference type="Pfam" id="PF17767">
    <property type="entry name" value="NAPRTase_N"/>
    <property type="match status" value="1"/>
</dbReference>
<keyword evidence="14" id="KW-1185">Reference proteome</keyword>
<dbReference type="PANTHER" id="PTHR11098:SF1">
    <property type="entry name" value="NICOTINATE PHOSPHORIBOSYLTRANSFERASE"/>
    <property type="match status" value="1"/>
</dbReference>
<dbReference type="Gene3D" id="3.20.20.70">
    <property type="entry name" value="Aldolase class I"/>
    <property type="match status" value="1"/>
</dbReference>
<sequence length="473" mass="52695">MLPFVNNTGLYTDHYELTMAQGYFLSGRHEKKACFDYFFRKAPFGGSFVVFAGLSSVLQMIENFSYTKNDCNYLESVGFDSRFVEYLQSFSFRGNIHSVKEGELIFPNEPALRVEGSILETQLVETLVLNMLNFESLIATKACRIRQAAGNEVLLEFGLRRAQGLGGINASRAAIIGGFDKTSNVFSARHFGLESSGTMAHSWIQSFSDELEAFRAYANHFPDSCTLLVDTYNTLKSGVPNAITIARELREKGHQLVGIRLDSGDLTYLSKKARAMLDEAGFQEVKIVASNQLDETIIQSLRSEGAPIDVFGVGTSIATGQDDAALDGVYKLSFYDGKPSIKVSENLSKMTLPGIKTIDRFVDGENRFCADGISLGHETGYNEIFHPTEAGKRKNVTSCHKENLIHQVMRDGNCIEKEQAPGDIAAFTKSRLQQLPEEHKRFLNPHVYKVGISKELLETRNDLAKQYLKKDSF</sequence>
<dbReference type="FunFam" id="3.20.20.70:FF:000076">
    <property type="entry name" value="Nicotinate phosphoribosyltransferase"/>
    <property type="match status" value="1"/>
</dbReference>
<protein>
    <recommendedName>
        <fullName evidence="3 9">Nicotinate phosphoribosyltransferase</fullName>
        <ecNumber evidence="3 9">6.3.4.21</ecNumber>
    </recommendedName>
</protein>
<keyword evidence="6 9" id="KW-0662">Pyridine nucleotide biosynthesis</keyword>
<dbReference type="Gene3D" id="3.20.140.10">
    <property type="entry name" value="nicotinate phosphoribosyltransferase"/>
    <property type="match status" value="1"/>
</dbReference>
<dbReference type="AlphaFoldDB" id="A0A0L8V9M1"/>
<keyword evidence="4" id="KW-0597">Phosphoprotein</keyword>
<comment type="caution">
    <text evidence="13">The sequence shown here is derived from an EMBL/GenBank/DDBJ whole genome shotgun (WGS) entry which is preliminary data.</text>
</comment>
<dbReference type="InterPro" id="IPR013785">
    <property type="entry name" value="Aldolase_TIM"/>
</dbReference>
<keyword evidence="13" id="KW-0328">Glycosyltransferase</keyword>
<dbReference type="GO" id="GO:0047280">
    <property type="term" value="F:nicotinamide phosphoribosyltransferase activity"/>
    <property type="evidence" value="ECO:0007669"/>
    <property type="project" value="UniProtKB-ARBA"/>
</dbReference>
<keyword evidence="7 9" id="KW-0808">Transferase</keyword>
<comment type="catalytic activity">
    <reaction evidence="8 9">
        <text>5-phospho-alpha-D-ribose 1-diphosphate + nicotinate + ATP + H2O = nicotinate beta-D-ribonucleotide + ADP + phosphate + diphosphate</text>
        <dbReference type="Rhea" id="RHEA:36163"/>
        <dbReference type="ChEBI" id="CHEBI:15377"/>
        <dbReference type="ChEBI" id="CHEBI:30616"/>
        <dbReference type="ChEBI" id="CHEBI:32544"/>
        <dbReference type="ChEBI" id="CHEBI:33019"/>
        <dbReference type="ChEBI" id="CHEBI:43474"/>
        <dbReference type="ChEBI" id="CHEBI:57502"/>
        <dbReference type="ChEBI" id="CHEBI:58017"/>
        <dbReference type="ChEBI" id="CHEBI:456216"/>
        <dbReference type="EC" id="6.3.4.21"/>
    </reaction>
</comment>
<evidence type="ECO:0000256" key="9">
    <source>
        <dbReference type="RuleBase" id="RU365100"/>
    </source>
</evidence>
<dbReference type="NCBIfam" id="TIGR01513">
    <property type="entry name" value="NAPRTase_put"/>
    <property type="match status" value="1"/>
</dbReference>
<comment type="similarity">
    <text evidence="2 9">Belongs to the NAPRTase family.</text>
</comment>
<evidence type="ECO:0000256" key="7">
    <source>
        <dbReference type="ARBA" id="ARBA00022679"/>
    </source>
</evidence>
<evidence type="ECO:0000256" key="3">
    <source>
        <dbReference type="ARBA" id="ARBA00013236"/>
    </source>
</evidence>
<dbReference type="NCBIfam" id="NF006695">
    <property type="entry name" value="PRK09243.1-2"/>
    <property type="match status" value="1"/>
</dbReference>
<dbReference type="CDD" id="cd01570">
    <property type="entry name" value="NAPRTase_A"/>
    <property type="match status" value="1"/>
</dbReference>
<comment type="pathway">
    <text evidence="1 9">Cofactor biosynthesis; NAD(+) biosynthesis; nicotinate D-ribonucleotide from nicotinate: step 1/1.</text>
</comment>
<feature type="domain" description="Nicotinate phosphoribosyltransferase N-terminal" evidence="11">
    <location>
        <begin position="10"/>
        <end position="133"/>
    </location>
</feature>
<evidence type="ECO:0000259" key="12">
    <source>
        <dbReference type="Pfam" id="PF17956"/>
    </source>
</evidence>
<evidence type="ECO:0000256" key="1">
    <source>
        <dbReference type="ARBA" id="ARBA00004952"/>
    </source>
</evidence>
<evidence type="ECO:0000256" key="4">
    <source>
        <dbReference type="ARBA" id="ARBA00022553"/>
    </source>
</evidence>
<dbReference type="GO" id="GO:0034355">
    <property type="term" value="P:NAD+ biosynthetic process via the salvage pathway"/>
    <property type="evidence" value="ECO:0007669"/>
    <property type="project" value="UniProtKB-ARBA"/>
</dbReference>
<dbReference type="SUPFAM" id="SSF54675">
    <property type="entry name" value="Nicotinate/Quinolinate PRTase N-terminal domain-like"/>
    <property type="match status" value="1"/>
</dbReference>
<dbReference type="Pfam" id="PF17956">
    <property type="entry name" value="NAPRTase_C"/>
    <property type="match status" value="1"/>
</dbReference>
<reference evidence="14" key="1">
    <citation type="submission" date="2015-07" db="EMBL/GenBank/DDBJ databases">
        <title>Genome sequencing of Sunxiuqinia dokdonensis strain SK.</title>
        <authorList>
            <person name="Ahn S."/>
            <person name="Kim B.-C."/>
        </authorList>
    </citation>
    <scope>NUCLEOTIDE SEQUENCE [LARGE SCALE GENOMIC DNA]</scope>
    <source>
        <strain evidence="14">SK</strain>
    </source>
</reference>
<dbReference type="SUPFAM" id="SSF51690">
    <property type="entry name" value="Nicotinate/Quinolinate PRTase C-terminal domain-like"/>
    <property type="match status" value="1"/>
</dbReference>
<evidence type="ECO:0000259" key="10">
    <source>
        <dbReference type="Pfam" id="PF04095"/>
    </source>
</evidence>
<evidence type="ECO:0000256" key="5">
    <source>
        <dbReference type="ARBA" id="ARBA00022598"/>
    </source>
</evidence>
<accession>A0A0L8V9M1</accession>
<gene>
    <name evidence="13" type="ORF">NC99_22240</name>
</gene>
<evidence type="ECO:0000256" key="6">
    <source>
        <dbReference type="ARBA" id="ARBA00022642"/>
    </source>
</evidence>
<evidence type="ECO:0000313" key="14">
    <source>
        <dbReference type="Proteomes" id="UP000036958"/>
    </source>
</evidence>